<dbReference type="CDD" id="cd00077">
    <property type="entry name" value="HDc"/>
    <property type="match status" value="1"/>
</dbReference>
<dbReference type="InterPro" id="IPR052020">
    <property type="entry name" value="Cyclic_di-GMP/3'3'-cGAMP_PDE"/>
</dbReference>
<name>A0ABY5PF29_9ACTN</name>
<dbReference type="PANTHER" id="PTHR45228:SF1">
    <property type="entry name" value="CYCLIC DI-GMP PHOSPHODIESTERASE TM_0186"/>
    <property type="match status" value="1"/>
</dbReference>
<feature type="domain" description="Response regulatory" evidence="3">
    <location>
        <begin position="31"/>
        <end position="150"/>
    </location>
</feature>
<dbReference type="InterPro" id="IPR003607">
    <property type="entry name" value="HD/PDEase_dom"/>
</dbReference>
<evidence type="ECO:0000259" key="3">
    <source>
        <dbReference type="PROSITE" id="PS50110"/>
    </source>
</evidence>
<protein>
    <submittedName>
        <fullName evidence="5">Response regulator</fullName>
    </submittedName>
</protein>
<evidence type="ECO:0000259" key="4">
    <source>
        <dbReference type="PROSITE" id="PS51832"/>
    </source>
</evidence>
<dbReference type="Proteomes" id="UP001058860">
    <property type="component" value="Chromosome"/>
</dbReference>
<accession>A0ABY5PF29</accession>
<dbReference type="PANTHER" id="PTHR45228">
    <property type="entry name" value="CYCLIC DI-GMP PHOSPHODIESTERASE TM_0186-RELATED"/>
    <property type="match status" value="1"/>
</dbReference>
<feature type="region of interest" description="Disordered" evidence="2">
    <location>
        <begin position="1"/>
        <end position="23"/>
    </location>
</feature>
<evidence type="ECO:0000256" key="1">
    <source>
        <dbReference type="PROSITE-ProRule" id="PRU00169"/>
    </source>
</evidence>
<keyword evidence="1" id="KW-0597">Phosphoprotein</keyword>
<dbReference type="InterPro" id="IPR037522">
    <property type="entry name" value="HD_GYP_dom"/>
</dbReference>
<dbReference type="SUPFAM" id="SSF109604">
    <property type="entry name" value="HD-domain/PDEase-like"/>
    <property type="match status" value="1"/>
</dbReference>
<dbReference type="SUPFAM" id="SSF52172">
    <property type="entry name" value="CheY-like"/>
    <property type="match status" value="1"/>
</dbReference>
<dbReference type="PROSITE" id="PS51832">
    <property type="entry name" value="HD_GYP"/>
    <property type="match status" value="1"/>
</dbReference>
<organism evidence="5 6">
    <name type="scientific">Svornostia abyssi</name>
    <dbReference type="NCBI Taxonomy" id="2898438"/>
    <lineage>
        <taxon>Bacteria</taxon>
        <taxon>Bacillati</taxon>
        <taxon>Actinomycetota</taxon>
        <taxon>Thermoleophilia</taxon>
        <taxon>Solirubrobacterales</taxon>
        <taxon>Baekduiaceae</taxon>
        <taxon>Svornostia</taxon>
    </lineage>
</organism>
<sequence length="373" mass="41105">MSTDPALAVPPPHVGPSPAAGPASEDVRTMRVLVADDAPFNIALLLRLLKDWGFQEIRTTTDSSTVEHLVESWQPDLLMLDLQMPAPDGFEVMRRLKASRSAASVPMPILMLTADTTIETRRRALALGATDFLCKPFDFEEVCLRASNLLRTRRLELRLAEQNTQLEAFVGKRTEALERAHLDMLGHLARVAEYRDDDTHHHTERVGHTAALLGEAVGLGADHVTVLRRAAELHDIGKVAIPDRILLKPDKLTPEEFEVIKTHTTAGADILAGSSSAYLEMAASIALSHHERWDGGGYPVGLSGQDIPIESRIVMVADVFDALTHERPYKAAMTVDEALVQMRKQTGTFFDPWLMSAFELLDHERLIGAPDAP</sequence>
<dbReference type="Pfam" id="PF13487">
    <property type="entry name" value="HD_5"/>
    <property type="match status" value="1"/>
</dbReference>
<dbReference type="InterPro" id="IPR001789">
    <property type="entry name" value="Sig_transdc_resp-reg_receiver"/>
</dbReference>
<dbReference type="PROSITE" id="PS50110">
    <property type="entry name" value="RESPONSE_REGULATORY"/>
    <property type="match status" value="1"/>
</dbReference>
<dbReference type="SMART" id="SM00448">
    <property type="entry name" value="REC"/>
    <property type="match status" value="1"/>
</dbReference>
<keyword evidence="6" id="KW-1185">Reference proteome</keyword>
<dbReference type="InterPro" id="IPR011006">
    <property type="entry name" value="CheY-like_superfamily"/>
</dbReference>
<evidence type="ECO:0000256" key="2">
    <source>
        <dbReference type="SAM" id="MobiDB-lite"/>
    </source>
</evidence>
<dbReference type="Gene3D" id="3.40.50.2300">
    <property type="match status" value="1"/>
</dbReference>
<evidence type="ECO:0000313" key="5">
    <source>
        <dbReference type="EMBL" id="UUY03231.1"/>
    </source>
</evidence>
<dbReference type="Gene3D" id="1.10.3210.10">
    <property type="entry name" value="Hypothetical protein af1432"/>
    <property type="match status" value="1"/>
</dbReference>
<reference evidence="6" key="1">
    <citation type="submission" date="2021-11" db="EMBL/GenBank/DDBJ databases">
        <title>Cultivation dependent microbiological survey of springs from the worlds oldest radium mine currently devoted to the extraction of radon-saturated water.</title>
        <authorList>
            <person name="Kapinusova G."/>
            <person name="Smrhova T."/>
            <person name="Strejcek M."/>
            <person name="Suman J."/>
            <person name="Jani K."/>
            <person name="Pajer P."/>
            <person name="Uhlik O."/>
        </authorList>
    </citation>
    <scope>NUCLEOTIDE SEQUENCE [LARGE SCALE GENOMIC DNA]</scope>
    <source>
        <strain evidence="6">J379</strain>
    </source>
</reference>
<feature type="domain" description="HD-GYP" evidence="4">
    <location>
        <begin position="177"/>
        <end position="373"/>
    </location>
</feature>
<dbReference type="EMBL" id="CP088295">
    <property type="protein sequence ID" value="UUY03231.1"/>
    <property type="molecule type" value="Genomic_DNA"/>
</dbReference>
<dbReference type="SMART" id="SM00471">
    <property type="entry name" value="HDc"/>
    <property type="match status" value="1"/>
</dbReference>
<evidence type="ECO:0000313" key="6">
    <source>
        <dbReference type="Proteomes" id="UP001058860"/>
    </source>
</evidence>
<proteinExistence type="predicted"/>
<feature type="modified residue" description="4-aspartylphosphate" evidence="1">
    <location>
        <position position="81"/>
    </location>
</feature>
<gene>
    <name evidence="5" type="ORF">LRS13_21560</name>
</gene>
<dbReference type="Pfam" id="PF00072">
    <property type="entry name" value="Response_reg"/>
    <property type="match status" value="1"/>
</dbReference>
<dbReference type="RefSeq" id="WP_353863743.1">
    <property type="nucleotide sequence ID" value="NZ_CP088295.1"/>
</dbReference>